<organism evidence="3 4">
    <name type="scientific">Bacillus chungangensis</name>
    <dbReference type="NCBI Taxonomy" id="587633"/>
    <lineage>
        <taxon>Bacteria</taxon>
        <taxon>Bacillati</taxon>
        <taxon>Bacillota</taxon>
        <taxon>Bacilli</taxon>
        <taxon>Bacillales</taxon>
        <taxon>Bacillaceae</taxon>
        <taxon>Bacillus</taxon>
    </lineage>
</organism>
<evidence type="ECO:0000313" key="3">
    <source>
        <dbReference type="EMBL" id="MDQ0177578.1"/>
    </source>
</evidence>
<dbReference type="Gene3D" id="3.40.50.720">
    <property type="entry name" value="NAD(P)-binding Rossmann-like Domain"/>
    <property type="match status" value="1"/>
</dbReference>
<dbReference type="InterPro" id="IPR036291">
    <property type="entry name" value="NAD(P)-bd_dom_sf"/>
</dbReference>
<dbReference type="EMBL" id="JAUSTT010000024">
    <property type="protein sequence ID" value="MDQ0177578.1"/>
    <property type="molecule type" value="Genomic_DNA"/>
</dbReference>
<evidence type="ECO:0000259" key="2">
    <source>
        <dbReference type="Pfam" id="PF02719"/>
    </source>
</evidence>
<dbReference type="Proteomes" id="UP001223586">
    <property type="component" value="Unassembled WGS sequence"/>
</dbReference>
<comment type="similarity">
    <text evidence="1">Belongs to the polysaccharide synthase family.</text>
</comment>
<comment type="caution">
    <text evidence="3">The sequence shown here is derived from an EMBL/GenBank/DDBJ whole genome shotgun (WGS) entry which is preliminary data.</text>
</comment>
<sequence>MLNNAVILVTGGTGSWGYELIHQLLSLNPKKIIVFSRNENSQVQMRRDIDDPRLSFCIGDIREKESLITALKDVDYVFHLAALKHVPVCEIQPLEALKTNVTGTQNVIEAAIENGVKKVINVSTDKAADPANFYGMTKALGERLMVHANQINSDTKFICVRGGNVLGTSGSVLHLFMKQIKEKNQINITDKRMTRFFLNPQHTMKLLLKAANDGKGGEIFVMNSPACRIIDLAEVLIEENGKDVSIVECGSRPGEKLHEVLISDNEIAHTVVYNKDYFIVLPTVDIPGLRQSYSNCKPIKTKSYSSHDILMTKAEIKQMLIEGHFLD</sequence>
<dbReference type="PANTHER" id="PTHR43318:SF2">
    <property type="entry name" value="UDP-N-ACETYLGLUCOSAMINE 4,6-DEHYDRATASE (INVERTING)"/>
    <property type="match status" value="1"/>
</dbReference>
<dbReference type="InterPro" id="IPR051203">
    <property type="entry name" value="Polysaccharide_Synthase-Rel"/>
</dbReference>
<gene>
    <name evidence="3" type="ORF">J2S08_003458</name>
</gene>
<dbReference type="RefSeq" id="WP_307231677.1">
    <property type="nucleotide sequence ID" value="NZ_JAUSTT010000024.1"/>
</dbReference>
<feature type="domain" description="Polysaccharide biosynthesis protein CapD-like" evidence="2">
    <location>
        <begin position="7"/>
        <end position="278"/>
    </location>
</feature>
<dbReference type="CDD" id="cd05237">
    <property type="entry name" value="UDP_invert_4-6DH_SDR_e"/>
    <property type="match status" value="1"/>
</dbReference>
<dbReference type="InterPro" id="IPR003869">
    <property type="entry name" value="Polysac_CapD-like"/>
</dbReference>
<dbReference type="SUPFAM" id="SSF51735">
    <property type="entry name" value="NAD(P)-binding Rossmann-fold domains"/>
    <property type="match status" value="1"/>
</dbReference>
<dbReference type="PANTHER" id="PTHR43318">
    <property type="entry name" value="UDP-N-ACETYLGLUCOSAMINE 4,6-DEHYDRATASE"/>
    <property type="match status" value="1"/>
</dbReference>
<protein>
    <submittedName>
        <fullName evidence="3">FlaA1/EpsC-like NDP-sugar epimerase</fullName>
    </submittedName>
</protein>
<name>A0ABT9WWA1_9BACI</name>
<proteinExistence type="inferred from homology"/>
<keyword evidence="4" id="KW-1185">Reference proteome</keyword>
<evidence type="ECO:0000256" key="1">
    <source>
        <dbReference type="ARBA" id="ARBA00007430"/>
    </source>
</evidence>
<accession>A0ABT9WWA1</accession>
<reference evidence="3 4" key="1">
    <citation type="submission" date="2023-07" db="EMBL/GenBank/DDBJ databases">
        <title>Genomic Encyclopedia of Type Strains, Phase IV (KMG-IV): sequencing the most valuable type-strain genomes for metagenomic binning, comparative biology and taxonomic classification.</title>
        <authorList>
            <person name="Goeker M."/>
        </authorList>
    </citation>
    <scope>NUCLEOTIDE SEQUENCE [LARGE SCALE GENOMIC DNA]</scope>
    <source>
        <strain evidence="3 4">DSM 23837</strain>
    </source>
</reference>
<evidence type="ECO:0000313" key="4">
    <source>
        <dbReference type="Proteomes" id="UP001223586"/>
    </source>
</evidence>
<dbReference type="Pfam" id="PF02719">
    <property type="entry name" value="Polysacc_synt_2"/>
    <property type="match status" value="1"/>
</dbReference>